<dbReference type="InterPro" id="IPR002909">
    <property type="entry name" value="IPT_dom"/>
</dbReference>
<evidence type="ECO:0000256" key="6">
    <source>
        <dbReference type="SAM" id="SignalP"/>
    </source>
</evidence>
<keyword evidence="6" id="KW-0732">Signal</keyword>
<dbReference type="Gene3D" id="2.130.10.10">
    <property type="entry name" value="YVTN repeat-like/Quinoprotein amine dehydrogenase"/>
    <property type="match status" value="1"/>
</dbReference>
<keyword evidence="5" id="KW-0812">Transmembrane</keyword>
<dbReference type="Pfam" id="PF08337">
    <property type="entry name" value="Plexin_cytopl"/>
    <property type="match status" value="1"/>
</dbReference>
<dbReference type="SMART" id="SM00429">
    <property type="entry name" value="IPT"/>
    <property type="match status" value="2"/>
</dbReference>
<evidence type="ECO:0000256" key="1">
    <source>
        <dbReference type="ARBA" id="ARBA00004370"/>
    </source>
</evidence>
<dbReference type="OrthoDB" id="384877at2759"/>
<dbReference type="Pfam" id="PF01833">
    <property type="entry name" value="TIG"/>
    <property type="match status" value="2"/>
</dbReference>
<dbReference type="GO" id="GO:0017154">
    <property type="term" value="F:semaphorin receptor activity"/>
    <property type="evidence" value="ECO:0007669"/>
    <property type="project" value="InterPro"/>
</dbReference>
<feature type="transmembrane region" description="Helical" evidence="5">
    <location>
        <begin position="787"/>
        <end position="809"/>
    </location>
</feature>
<dbReference type="Gene3D" id="2.60.40.10">
    <property type="entry name" value="Immunoglobulins"/>
    <property type="match status" value="1"/>
</dbReference>
<evidence type="ECO:0000256" key="2">
    <source>
        <dbReference type="ARBA" id="ARBA00023136"/>
    </source>
</evidence>
<dbReference type="InterPro" id="IPR013783">
    <property type="entry name" value="Ig-like_fold"/>
</dbReference>
<feature type="chain" id="PRO_5018232544" description="IPT/TIG domain-containing protein" evidence="6">
    <location>
        <begin position="22"/>
        <end position="1268"/>
    </location>
</feature>
<dbReference type="Pfam" id="PF01437">
    <property type="entry name" value="PSI"/>
    <property type="match status" value="1"/>
</dbReference>
<accession>A0A3M0JR14</accession>
<protein>
    <recommendedName>
        <fullName evidence="7">IPT/TIG domain-containing protein</fullName>
    </recommendedName>
</protein>
<evidence type="ECO:0000256" key="3">
    <source>
        <dbReference type="ARBA" id="ARBA00023157"/>
    </source>
</evidence>
<name>A0A3M0JR14_HIRRU</name>
<gene>
    <name evidence="8" type="ORF">DUI87_20625</name>
</gene>
<feature type="domain" description="IPT/TIG" evidence="7">
    <location>
        <begin position="502"/>
        <end position="592"/>
    </location>
</feature>
<comment type="subcellular location">
    <subcellularLocation>
        <location evidence="1">Membrane</location>
    </subcellularLocation>
</comment>
<dbReference type="InterPro" id="IPR002165">
    <property type="entry name" value="Plexin_repeat"/>
</dbReference>
<dbReference type="SUPFAM" id="SSF101912">
    <property type="entry name" value="Sema domain"/>
    <property type="match status" value="1"/>
</dbReference>
<evidence type="ECO:0000256" key="5">
    <source>
        <dbReference type="SAM" id="Phobius"/>
    </source>
</evidence>
<dbReference type="STRING" id="333673.A0A3M0JR14"/>
<dbReference type="CDD" id="cd00102">
    <property type="entry name" value="IPT"/>
    <property type="match status" value="2"/>
</dbReference>
<keyword evidence="2 5" id="KW-0472">Membrane</keyword>
<feature type="domain" description="IPT/TIG" evidence="7">
    <location>
        <begin position="594"/>
        <end position="683"/>
    </location>
</feature>
<dbReference type="GO" id="GO:0050772">
    <property type="term" value="P:positive regulation of axonogenesis"/>
    <property type="evidence" value="ECO:0007669"/>
    <property type="project" value="TreeGrafter"/>
</dbReference>
<dbReference type="GO" id="GO:0008360">
    <property type="term" value="P:regulation of cell shape"/>
    <property type="evidence" value="ECO:0007669"/>
    <property type="project" value="TreeGrafter"/>
</dbReference>
<evidence type="ECO:0000256" key="4">
    <source>
        <dbReference type="ARBA" id="ARBA00023180"/>
    </source>
</evidence>
<dbReference type="InterPro" id="IPR008936">
    <property type="entry name" value="Rho_GTPase_activation_prot"/>
</dbReference>
<dbReference type="InterPro" id="IPR046800">
    <property type="entry name" value="Plexin_RBD"/>
</dbReference>
<dbReference type="GO" id="GO:0005886">
    <property type="term" value="C:plasma membrane"/>
    <property type="evidence" value="ECO:0007669"/>
    <property type="project" value="TreeGrafter"/>
</dbReference>
<dbReference type="SUPFAM" id="SSF48350">
    <property type="entry name" value="GTPase activation domain, GAP"/>
    <property type="match status" value="1"/>
</dbReference>
<dbReference type="GO" id="GO:0007162">
    <property type="term" value="P:negative regulation of cell adhesion"/>
    <property type="evidence" value="ECO:0007669"/>
    <property type="project" value="TreeGrafter"/>
</dbReference>
<evidence type="ECO:0000313" key="9">
    <source>
        <dbReference type="Proteomes" id="UP000269221"/>
    </source>
</evidence>
<dbReference type="InterPro" id="IPR015943">
    <property type="entry name" value="WD40/YVTN_repeat-like_dom_sf"/>
</dbReference>
<dbReference type="Pfam" id="PF20170">
    <property type="entry name" value="Plexin_RBD"/>
    <property type="match status" value="1"/>
</dbReference>
<dbReference type="GO" id="GO:0030334">
    <property type="term" value="P:regulation of cell migration"/>
    <property type="evidence" value="ECO:0007669"/>
    <property type="project" value="TreeGrafter"/>
</dbReference>
<feature type="signal peptide" evidence="6">
    <location>
        <begin position="1"/>
        <end position="21"/>
    </location>
</feature>
<reference evidence="8 9" key="1">
    <citation type="submission" date="2018-07" db="EMBL/GenBank/DDBJ databases">
        <title>A high quality draft genome assembly of the barn swallow (H. rustica rustica).</title>
        <authorList>
            <person name="Formenti G."/>
            <person name="Chiara M."/>
            <person name="Poveda L."/>
            <person name="Francoijs K.-J."/>
            <person name="Bonisoli-Alquati A."/>
            <person name="Canova L."/>
            <person name="Gianfranceschi L."/>
            <person name="Horner D.S."/>
            <person name="Saino N."/>
        </authorList>
    </citation>
    <scope>NUCLEOTIDE SEQUENCE [LARGE SCALE GENOMIC DNA]</scope>
    <source>
        <strain evidence="8">Chelidonia</strain>
        <tissue evidence="8">Blood</tissue>
    </source>
</reference>
<keyword evidence="9" id="KW-1185">Reference proteome</keyword>
<dbReference type="SUPFAM" id="SSF103575">
    <property type="entry name" value="Plexin repeat"/>
    <property type="match status" value="1"/>
</dbReference>
<keyword evidence="5" id="KW-1133">Transmembrane helix</keyword>
<comment type="caution">
    <text evidence="8">The sequence shown here is derived from an EMBL/GenBank/DDBJ whole genome shotgun (WGS) entry which is preliminary data.</text>
</comment>
<dbReference type="AlphaFoldDB" id="A0A3M0JR14"/>
<dbReference type="EMBL" id="QRBI01000131">
    <property type="protein sequence ID" value="RMC03428.1"/>
    <property type="molecule type" value="Genomic_DNA"/>
</dbReference>
<dbReference type="Gene3D" id="3.30.1680.10">
    <property type="entry name" value="ligand-binding face of the semaphorins, domain 2"/>
    <property type="match status" value="1"/>
</dbReference>
<dbReference type="InterPro" id="IPR036352">
    <property type="entry name" value="Semap_dom_sf"/>
</dbReference>
<keyword evidence="4" id="KW-0325">Glycoprotein</keyword>
<dbReference type="Proteomes" id="UP000269221">
    <property type="component" value="Unassembled WGS sequence"/>
</dbReference>
<proteinExistence type="predicted"/>
<dbReference type="Gene3D" id="1.10.506.10">
    <property type="entry name" value="GTPase Activation - p120gap, domain 1"/>
    <property type="match status" value="2"/>
</dbReference>
<evidence type="ECO:0000313" key="8">
    <source>
        <dbReference type="EMBL" id="RMC03428.1"/>
    </source>
</evidence>
<dbReference type="GO" id="GO:0002116">
    <property type="term" value="C:semaphorin receptor complex"/>
    <property type="evidence" value="ECO:0007669"/>
    <property type="project" value="TreeGrafter"/>
</dbReference>
<dbReference type="InterPro" id="IPR013548">
    <property type="entry name" value="Plexin_cytoplasmic_RasGAP_dom"/>
</dbReference>
<evidence type="ECO:0000259" key="7">
    <source>
        <dbReference type="SMART" id="SM00429"/>
    </source>
</evidence>
<dbReference type="PANTHER" id="PTHR22625:SF4">
    <property type="entry name" value="PLEXIN-C1"/>
    <property type="match status" value="1"/>
</dbReference>
<keyword evidence="3" id="KW-1015">Disulfide bond</keyword>
<organism evidence="8 9">
    <name type="scientific">Hirundo rustica rustica</name>
    <dbReference type="NCBI Taxonomy" id="333673"/>
    <lineage>
        <taxon>Eukaryota</taxon>
        <taxon>Metazoa</taxon>
        <taxon>Chordata</taxon>
        <taxon>Craniata</taxon>
        <taxon>Vertebrata</taxon>
        <taxon>Euteleostomi</taxon>
        <taxon>Archelosauria</taxon>
        <taxon>Archosauria</taxon>
        <taxon>Dinosauria</taxon>
        <taxon>Saurischia</taxon>
        <taxon>Theropoda</taxon>
        <taxon>Coelurosauria</taxon>
        <taxon>Aves</taxon>
        <taxon>Neognathae</taxon>
        <taxon>Neoaves</taxon>
        <taxon>Telluraves</taxon>
        <taxon>Australaves</taxon>
        <taxon>Passeriformes</taxon>
        <taxon>Sylvioidea</taxon>
        <taxon>Hirundinidae</taxon>
        <taxon>Hirundo</taxon>
    </lineage>
</organism>
<sequence length="1268" mass="142639">MAAPPPALSWALPLLAALAGAAGPQSFELPGATIDNIEVSGGAVLVAGGSCLYELRPELRPRRRVVPAAGQGCGEPPGMRSNLLLYYEEAGGVGVLLTGWTQDGGACQVWEQPSYRQRLNQSEVVSCLPDGSTAGVVFQQAGAWYLAVAATYSTSADTNHLHCEPSKSDKETVITVRSMVNLKSEEDLGIIKRREEPLHFVDALQWRDHLFFPYYTLKARLSNNTEPPSMAVLRQLDPSYAGLTLEGHVYLDCGCRSLIISSSLVRQGEQGWWVGVFRHSHNAKAWNSTAVCIFGMEEMKEQACASPHFNMNGKSCEAPSIKKLPTLIHSGLVAVYGTVVLNHIVLFLGTDDGQLLKAILNEDMKSNCPEVLYEIEEETSIFPKLRLDPVDNNYIYLSSANKVRRIPVANCGRFASEQECLSAKDPYCGWCSFKRRHYEKVIVQCRGLAEKQKVQEQFGGLSSSRSITVLKLLEYHTNISVEKDDCNATASKGITTVQKTEHISIQSIEPLWISTLGKSEITVKGENFTRASGIKLILTGITGCKPDVIKVRNVLNDTQMTFALPPTRKEAKSICIQADGKKCSPPMTLHYVSLPSCSRITPNTSWISGGRKITTTGRNFNVVDSVIISDDQRSNLTVSRCPGNASEYHYLTPSLSHATEGKIVDMMLKVDTTFIPCVKLHYHPDPVFINYQLHTELDPDLELKIYKENDNLNISKTEVEVYLSYTTGAQTKKIWFSVQNITKKPDRSTILCKFKREGTDKIDFSTVKVFVKLGNFEHEVKPTSSHIYLYVLILLPIVVGVIIVAFIVTRYKSKELTRKQSQQLELLEYEIRKEIREGGFASIFSEEMPQETIGEPFYLLVTTLNQRINKGPVDAITCKALYTLNEDWLLWQVSEFKTVMVNIIFEKIPENESGDACQTIQVNVLDCDTIGQAKEKSLQAFFNKNGFLYGLQLDEIGLELVSEEQQRELLDIDGSSEVMEDGIRKLNTIGHYEITNGATIKVFKKKANTRSDVDYSDEHCHLILPDSEANKDVKGAGHKGKQKFKVKEMYLTKLLSTKVAIHSVVEKLFRSIWSLPNNKAPVAIKYFFDFLDAQAESKKITDPDVVHIWKTNSLPLRFWVNILKNPQFVFDIKKTSHIDGCLSVIAQAFMDAFSLAEQTLGKEAPTNKLLYAKDIPLYKKEVKAYYKAIRDLPPLTTAEVEEFLAQESKKHENEFNEKVALFEIYKYIVKYYDEIVSKLERERGFEEVQKQLQQVKALFDERKKCKWY</sequence>
<dbReference type="InterPro" id="IPR031148">
    <property type="entry name" value="Plexin"/>
</dbReference>
<dbReference type="Gene3D" id="3.10.20.90">
    <property type="entry name" value="Phosphatidylinositol 3-kinase Catalytic Subunit, Chain A, domain 1"/>
    <property type="match status" value="1"/>
</dbReference>
<dbReference type="PANTHER" id="PTHR22625">
    <property type="entry name" value="PLEXIN"/>
    <property type="match status" value="1"/>
</dbReference>